<accession>X1F9U9</accession>
<organism evidence="1">
    <name type="scientific">marine sediment metagenome</name>
    <dbReference type="NCBI Taxonomy" id="412755"/>
    <lineage>
        <taxon>unclassified sequences</taxon>
        <taxon>metagenomes</taxon>
        <taxon>ecological metagenomes</taxon>
    </lineage>
</organism>
<dbReference type="EMBL" id="BART01041834">
    <property type="protein sequence ID" value="GAH29335.1"/>
    <property type="molecule type" value="Genomic_DNA"/>
</dbReference>
<sequence>SLRQAFSGVSSISINPEGKAHFPLPGSCPLLTRRTSPFLFLTKAAELGKGFS</sequence>
<comment type="caution">
    <text evidence="1">The sequence shown here is derived from an EMBL/GenBank/DDBJ whole genome shotgun (WGS) entry which is preliminary data.</text>
</comment>
<feature type="non-terminal residue" evidence="1">
    <location>
        <position position="52"/>
    </location>
</feature>
<name>X1F9U9_9ZZZZ</name>
<reference evidence="1" key="1">
    <citation type="journal article" date="2014" name="Front. Microbiol.">
        <title>High frequency of phylogenetically diverse reductive dehalogenase-homologous genes in deep subseafloor sedimentary metagenomes.</title>
        <authorList>
            <person name="Kawai M."/>
            <person name="Futagami T."/>
            <person name="Toyoda A."/>
            <person name="Takaki Y."/>
            <person name="Nishi S."/>
            <person name="Hori S."/>
            <person name="Arai W."/>
            <person name="Tsubouchi T."/>
            <person name="Morono Y."/>
            <person name="Uchiyama I."/>
            <person name="Ito T."/>
            <person name="Fujiyama A."/>
            <person name="Inagaki F."/>
            <person name="Takami H."/>
        </authorList>
    </citation>
    <scope>NUCLEOTIDE SEQUENCE</scope>
    <source>
        <strain evidence="1">Expedition CK06-06</strain>
    </source>
</reference>
<proteinExistence type="predicted"/>
<gene>
    <name evidence="1" type="ORF">S01H4_67000</name>
</gene>
<feature type="non-terminal residue" evidence="1">
    <location>
        <position position="1"/>
    </location>
</feature>
<dbReference type="AlphaFoldDB" id="X1F9U9"/>
<evidence type="ECO:0000313" key="1">
    <source>
        <dbReference type="EMBL" id="GAH29335.1"/>
    </source>
</evidence>
<protein>
    <submittedName>
        <fullName evidence="1">Uncharacterized protein</fullName>
    </submittedName>
</protein>